<sequence length="338" mass="38295">MDGEPDEMRSLGVVGICKEVFNLLRSHLRLFVSLAFTLVLPLGLVIFCHTLVSDPLMNKIGRNENEKATEIPGSPAAVRTQNRLDAEFFALAIITILYFVFVLAFSLLSTAAIVYSVACIYTAKGLSYAKVISVVPRVWKRLLFTFLWANVLIFLYYVALFFIFVILLFLSAILNVNLLILFIPVVILFYCLLIYFNLVWHLASVISVLEESYGIGALKKSAELIKGKRRVACVVFVVYGMCTIFVVSLFNIFVNSNDHVNNYFGRFFFGLFLLLLWTCVHLIGILIQTVVYFVCKSYHNENIDRYALSEHLDGYLGEYVPLKGPVSLEALEAELEDR</sequence>
<dbReference type="PANTHER" id="PTHR33133">
    <property type="entry name" value="OS08G0107100 PROTEIN-RELATED"/>
    <property type="match status" value="1"/>
</dbReference>
<dbReference type="FunCoup" id="A9S7R2">
    <property type="interactions" value="1664"/>
</dbReference>
<dbReference type="RefSeq" id="XP_024367674.1">
    <property type="nucleotide sequence ID" value="XM_024511906.2"/>
</dbReference>
<dbReference type="HOGENOM" id="CLU_053945_0_0_1"/>
<gene>
    <name evidence="3" type="primary">LOC112278426</name>
    <name evidence="2" type="ORF">PHYPA_030841</name>
</gene>
<keyword evidence="1" id="KW-0472">Membrane</keyword>
<dbReference type="GO" id="GO:0016020">
    <property type="term" value="C:membrane"/>
    <property type="evidence" value="ECO:0000318"/>
    <property type="project" value="GO_Central"/>
</dbReference>
<protein>
    <submittedName>
        <fullName evidence="2 3">Uncharacterized protein</fullName>
    </submittedName>
</protein>
<dbReference type="Gramene" id="Pp3c27_2970V3.2">
    <property type="protein sequence ID" value="PAC:32951906.CDS.1"/>
    <property type="gene ID" value="Pp3c27_2970"/>
</dbReference>
<dbReference type="EMBL" id="ABEU02000027">
    <property type="protein sequence ID" value="PNR26267.1"/>
    <property type="molecule type" value="Genomic_DNA"/>
</dbReference>
<dbReference type="EnsemblPlants" id="Pp3c27_2970V3.2">
    <property type="protein sequence ID" value="PAC:32951906.CDS.1"/>
    <property type="gene ID" value="Pp3c27_2970"/>
</dbReference>
<dbReference type="OrthoDB" id="1908649at2759"/>
<name>A9S7R2_PHYPA</name>
<dbReference type="Proteomes" id="UP000006727">
    <property type="component" value="Chromosome 27"/>
</dbReference>
<proteinExistence type="predicted"/>
<reference evidence="2 4" key="1">
    <citation type="journal article" date="2008" name="Science">
        <title>The Physcomitrella genome reveals evolutionary insights into the conquest of land by plants.</title>
        <authorList>
            <person name="Rensing S."/>
            <person name="Lang D."/>
            <person name="Zimmer A."/>
            <person name="Terry A."/>
            <person name="Salamov A."/>
            <person name="Shapiro H."/>
            <person name="Nishiyama T."/>
            <person name="Perroud P.-F."/>
            <person name="Lindquist E."/>
            <person name="Kamisugi Y."/>
            <person name="Tanahashi T."/>
            <person name="Sakakibara K."/>
            <person name="Fujita T."/>
            <person name="Oishi K."/>
            <person name="Shin-I T."/>
            <person name="Kuroki Y."/>
            <person name="Toyoda A."/>
            <person name="Suzuki Y."/>
            <person name="Hashimoto A."/>
            <person name="Yamaguchi K."/>
            <person name="Sugano A."/>
            <person name="Kohara Y."/>
            <person name="Fujiyama A."/>
            <person name="Anterola A."/>
            <person name="Aoki S."/>
            <person name="Ashton N."/>
            <person name="Barbazuk W.B."/>
            <person name="Barker E."/>
            <person name="Bennetzen J."/>
            <person name="Bezanilla M."/>
            <person name="Blankenship R."/>
            <person name="Cho S.H."/>
            <person name="Dutcher S."/>
            <person name="Estelle M."/>
            <person name="Fawcett J.A."/>
            <person name="Gundlach H."/>
            <person name="Hanada K."/>
            <person name="Heyl A."/>
            <person name="Hicks K.A."/>
            <person name="Hugh J."/>
            <person name="Lohr M."/>
            <person name="Mayer K."/>
            <person name="Melkozernov A."/>
            <person name="Murata T."/>
            <person name="Nelson D."/>
            <person name="Pils B."/>
            <person name="Prigge M."/>
            <person name="Reiss B."/>
            <person name="Renner T."/>
            <person name="Rombauts S."/>
            <person name="Rushton P."/>
            <person name="Sanderfoot A."/>
            <person name="Schween G."/>
            <person name="Shiu S.-H."/>
            <person name="Stueber K."/>
            <person name="Theodoulou F.L."/>
            <person name="Tu H."/>
            <person name="Van de Peer Y."/>
            <person name="Verrier P.J."/>
            <person name="Waters E."/>
            <person name="Wood A."/>
            <person name="Yang L."/>
            <person name="Cove D."/>
            <person name="Cuming A."/>
            <person name="Hasebe M."/>
            <person name="Lucas S."/>
            <person name="Mishler D.B."/>
            <person name="Reski R."/>
            <person name="Grigoriev I."/>
            <person name="Quatrano R.S."/>
            <person name="Boore J.L."/>
        </authorList>
    </citation>
    <scope>NUCLEOTIDE SEQUENCE [LARGE SCALE GENOMIC DNA]</scope>
    <source>
        <strain evidence="3 4">cv. Gransden 2004</strain>
    </source>
</reference>
<feature type="transmembrane region" description="Helical" evidence="1">
    <location>
        <begin position="142"/>
        <end position="173"/>
    </location>
</feature>
<evidence type="ECO:0000313" key="3">
    <source>
        <dbReference type="EnsemblPlants" id="PAC:32951905.CDS.1"/>
    </source>
</evidence>
<keyword evidence="1" id="KW-0812">Transmembrane</keyword>
<keyword evidence="4" id="KW-1185">Reference proteome</keyword>
<dbReference type="AlphaFoldDB" id="A9S7R2"/>
<keyword evidence="1" id="KW-1133">Transmembrane helix</keyword>
<dbReference type="PaxDb" id="3218-PP1S54_237V6.1"/>
<dbReference type="GeneID" id="112278426"/>
<dbReference type="EnsemblPlants" id="Pp3c27_2970V3.4">
    <property type="protein sequence ID" value="PAC:32951907.CDS.1"/>
    <property type="gene ID" value="Pp3c27_2970"/>
</dbReference>
<dbReference type="Gramene" id="Pp3c27_2970V3.1">
    <property type="protein sequence ID" value="PAC:32951905.CDS.1"/>
    <property type="gene ID" value="Pp3c27_2970"/>
</dbReference>
<organism evidence="2">
    <name type="scientific">Physcomitrium patens</name>
    <name type="common">Spreading-leaved earth moss</name>
    <name type="synonym">Physcomitrella patens</name>
    <dbReference type="NCBI Taxonomy" id="3218"/>
    <lineage>
        <taxon>Eukaryota</taxon>
        <taxon>Viridiplantae</taxon>
        <taxon>Streptophyta</taxon>
        <taxon>Embryophyta</taxon>
        <taxon>Bryophyta</taxon>
        <taxon>Bryophytina</taxon>
        <taxon>Bryopsida</taxon>
        <taxon>Funariidae</taxon>
        <taxon>Funariales</taxon>
        <taxon>Funariaceae</taxon>
        <taxon>Physcomitrium</taxon>
    </lineage>
</organism>
<reference evidence="3" key="3">
    <citation type="submission" date="2020-12" db="UniProtKB">
        <authorList>
            <consortium name="EnsemblPlants"/>
        </authorList>
    </citation>
    <scope>IDENTIFICATION</scope>
</reference>
<feature type="transmembrane region" description="Helical" evidence="1">
    <location>
        <begin position="179"/>
        <end position="209"/>
    </location>
</feature>
<dbReference type="PANTHER" id="PTHR33133:SF1">
    <property type="entry name" value="EXPRESSED PROTEIN-RELATED"/>
    <property type="match status" value="1"/>
</dbReference>
<dbReference type="Gramene" id="Pp3c27_2970V3.4">
    <property type="protein sequence ID" value="PAC:32951907.CDS.1"/>
    <property type="gene ID" value="Pp3c27_2970"/>
</dbReference>
<feature type="transmembrane region" description="Helical" evidence="1">
    <location>
        <begin position="266"/>
        <end position="295"/>
    </location>
</feature>
<evidence type="ECO:0000256" key="1">
    <source>
        <dbReference type="SAM" id="Phobius"/>
    </source>
</evidence>
<feature type="transmembrane region" description="Helical" evidence="1">
    <location>
        <begin position="88"/>
        <end position="121"/>
    </location>
</feature>
<feature type="transmembrane region" description="Helical" evidence="1">
    <location>
        <begin position="30"/>
        <end position="52"/>
    </location>
</feature>
<evidence type="ECO:0000313" key="2">
    <source>
        <dbReference type="EMBL" id="PNR26267.1"/>
    </source>
</evidence>
<dbReference type="KEGG" id="ppp:112278426"/>
<accession>A9S7R2</accession>
<evidence type="ECO:0000313" key="4">
    <source>
        <dbReference type="Proteomes" id="UP000006727"/>
    </source>
</evidence>
<reference evidence="2 4" key="2">
    <citation type="journal article" date="2018" name="Plant J.">
        <title>The Physcomitrella patens chromosome-scale assembly reveals moss genome structure and evolution.</title>
        <authorList>
            <person name="Lang D."/>
            <person name="Ullrich K.K."/>
            <person name="Murat F."/>
            <person name="Fuchs J."/>
            <person name="Jenkins J."/>
            <person name="Haas F.B."/>
            <person name="Piednoel M."/>
            <person name="Gundlach H."/>
            <person name="Van Bel M."/>
            <person name="Meyberg R."/>
            <person name="Vives C."/>
            <person name="Morata J."/>
            <person name="Symeonidi A."/>
            <person name="Hiss M."/>
            <person name="Muchero W."/>
            <person name="Kamisugi Y."/>
            <person name="Saleh O."/>
            <person name="Blanc G."/>
            <person name="Decker E.L."/>
            <person name="van Gessel N."/>
            <person name="Grimwood J."/>
            <person name="Hayes R.D."/>
            <person name="Graham S.W."/>
            <person name="Gunter L.E."/>
            <person name="McDaniel S.F."/>
            <person name="Hoernstein S.N.W."/>
            <person name="Larsson A."/>
            <person name="Li F.W."/>
            <person name="Perroud P.F."/>
            <person name="Phillips J."/>
            <person name="Ranjan P."/>
            <person name="Rokshar D.S."/>
            <person name="Rothfels C.J."/>
            <person name="Schneider L."/>
            <person name="Shu S."/>
            <person name="Stevenson D.W."/>
            <person name="Thummler F."/>
            <person name="Tillich M."/>
            <person name="Villarreal Aguilar J.C."/>
            <person name="Widiez T."/>
            <person name="Wong G.K."/>
            <person name="Wymore A."/>
            <person name="Zhang Y."/>
            <person name="Zimmer A.D."/>
            <person name="Quatrano R.S."/>
            <person name="Mayer K.F.X."/>
            <person name="Goodstein D."/>
            <person name="Casacuberta J.M."/>
            <person name="Vandepoele K."/>
            <person name="Reski R."/>
            <person name="Cuming A.C."/>
            <person name="Tuskan G.A."/>
            <person name="Maumus F."/>
            <person name="Salse J."/>
            <person name="Schmutz J."/>
            <person name="Rensing S.A."/>
        </authorList>
    </citation>
    <scope>NUCLEOTIDE SEQUENCE [LARGE SCALE GENOMIC DNA]</scope>
    <source>
        <strain evidence="3 4">cv. Gransden 2004</strain>
    </source>
</reference>
<feature type="transmembrane region" description="Helical" evidence="1">
    <location>
        <begin position="230"/>
        <end position="254"/>
    </location>
</feature>
<dbReference type="EnsemblPlants" id="Pp3c27_2970V3.1">
    <property type="protein sequence ID" value="PAC:32951905.CDS.1"/>
    <property type="gene ID" value="Pp3c27_2970"/>
</dbReference>
<dbReference type="eggNOG" id="ENOG502QTXK">
    <property type="taxonomic scope" value="Eukaryota"/>
</dbReference>
<dbReference type="RefSeq" id="XP_024367675.1">
    <property type="nucleotide sequence ID" value="XM_024511907.2"/>
</dbReference>
<dbReference type="OMA" id="HREPIDK"/>